<dbReference type="Proteomes" id="UP001530315">
    <property type="component" value="Unassembled WGS sequence"/>
</dbReference>
<sequence length="553" mass="57506">MRRRSTTTMAVAATLATVAACRGMESAAAAFVVVVVPPRSSSSHSTSTTTGRRRTTASTSMTGGGIDRASAAAAASGEDRRNNRPLLDEAFSGLDDADKYETVLSGLCAKIVDDGSENNAKSSIVDPMRLLGEMNALGISMGPRGTVGLIDATALSSDARIMAEVLSLAKRNGAISRYGCLQGDVDPVPRSSSSFNSNSNSNSFSFGGGGGDGDRERRIRRLASLPPVPDDDRATEVANAATFAIAIASCMFVEAFAGPFHLDGLAPWANVAIFVAVTILVLDNLFDAIVGSTTLLVRMKDGDGITDVLADAARGAGSGSSTSSSQSTIVRKEDMPLGIGTGKMTGSVFRGFGRLLSDDTERDCMCEAAAVFAAYGLGLPCFAFRPNAREGAALVLQSMRGEGEGGETNEDGGGYDRDRRRRRRRSTTMDCLASDVGLMKVMVWLMAPVAMELSRYPRLMSSEPREASGFLDRLASASASTMASGGGSSPGTLSALADALPADDEERDAYLRWALAEADVLLRRNAKVVDSLSGALAGGAATAGDCVAILEGF</sequence>
<accession>A0ABD3QKX7</accession>
<evidence type="ECO:0000256" key="1">
    <source>
        <dbReference type="SAM" id="MobiDB-lite"/>
    </source>
</evidence>
<dbReference type="PROSITE" id="PS51257">
    <property type="entry name" value="PROKAR_LIPOPROTEIN"/>
    <property type="match status" value="1"/>
</dbReference>
<protein>
    <submittedName>
        <fullName evidence="3">Uncharacterized protein</fullName>
    </submittedName>
</protein>
<reference evidence="3 4" key="1">
    <citation type="submission" date="2024-10" db="EMBL/GenBank/DDBJ databases">
        <title>Updated reference genomes for cyclostephanoid diatoms.</title>
        <authorList>
            <person name="Roberts W.R."/>
            <person name="Alverson A.J."/>
        </authorList>
    </citation>
    <scope>NUCLEOTIDE SEQUENCE [LARGE SCALE GENOMIC DNA]</scope>
    <source>
        <strain evidence="3 4">AJA276-08</strain>
    </source>
</reference>
<keyword evidence="2" id="KW-0732">Signal</keyword>
<feature type="compositionally biased region" description="Low complexity" evidence="1">
    <location>
        <begin position="38"/>
        <end position="61"/>
    </location>
</feature>
<feature type="region of interest" description="Disordered" evidence="1">
    <location>
        <begin position="38"/>
        <end position="84"/>
    </location>
</feature>
<evidence type="ECO:0000256" key="2">
    <source>
        <dbReference type="SAM" id="SignalP"/>
    </source>
</evidence>
<feature type="signal peptide" evidence="2">
    <location>
        <begin position="1"/>
        <end position="23"/>
    </location>
</feature>
<comment type="caution">
    <text evidence="3">The sequence shown here is derived from an EMBL/GenBank/DDBJ whole genome shotgun (WGS) entry which is preliminary data.</text>
</comment>
<name>A0ABD3QKX7_9STRA</name>
<organism evidence="3 4">
    <name type="scientific">Stephanodiscus triporus</name>
    <dbReference type="NCBI Taxonomy" id="2934178"/>
    <lineage>
        <taxon>Eukaryota</taxon>
        <taxon>Sar</taxon>
        <taxon>Stramenopiles</taxon>
        <taxon>Ochrophyta</taxon>
        <taxon>Bacillariophyta</taxon>
        <taxon>Coscinodiscophyceae</taxon>
        <taxon>Thalassiosirophycidae</taxon>
        <taxon>Stephanodiscales</taxon>
        <taxon>Stephanodiscaceae</taxon>
        <taxon>Stephanodiscus</taxon>
    </lineage>
</organism>
<keyword evidence="4" id="KW-1185">Reference proteome</keyword>
<gene>
    <name evidence="3" type="ORF">ACHAW5_002036</name>
</gene>
<evidence type="ECO:0000313" key="4">
    <source>
        <dbReference type="Proteomes" id="UP001530315"/>
    </source>
</evidence>
<evidence type="ECO:0000313" key="3">
    <source>
        <dbReference type="EMBL" id="KAL3800885.1"/>
    </source>
</evidence>
<feature type="region of interest" description="Disordered" evidence="1">
    <location>
        <begin position="402"/>
        <end position="426"/>
    </location>
</feature>
<feature type="chain" id="PRO_5044867454" evidence="2">
    <location>
        <begin position="24"/>
        <end position="553"/>
    </location>
</feature>
<feature type="compositionally biased region" description="Low complexity" evidence="1">
    <location>
        <begin position="191"/>
        <end position="205"/>
    </location>
</feature>
<dbReference type="AlphaFoldDB" id="A0ABD3QKX7"/>
<proteinExistence type="predicted"/>
<dbReference type="EMBL" id="JALLAZ020000207">
    <property type="protein sequence ID" value="KAL3800885.1"/>
    <property type="molecule type" value="Genomic_DNA"/>
</dbReference>
<feature type="region of interest" description="Disordered" evidence="1">
    <location>
        <begin position="189"/>
        <end position="214"/>
    </location>
</feature>